<dbReference type="RefSeq" id="XP_009550553.1">
    <property type="nucleotide sequence ID" value="XM_009552258.1"/>
</dbReference>
<evidence type="ECO:0000256" key="1">
    <source>
        <dbReference type="SAM" id="MobiDB-lite"/>
    </source>
</evidence>
<evidence type="ECO:0000313" key="2">
    <source>
        <dbReference type="EMBL" id="ETW76996.1"/>
    </source>
</evidence>
<dbReference type="AlphaFoldDB" id="W4JVV1"/>
<dbReference type="Proteomes" id="UP000030671">
    <property type="component" value="Unassembled WGS sequence"/>
</dbReference>
<name>W4JVV1_HETIT</name>
<keyword evidence="3" id="KW-1185">Reference proteome</keyword>
<evidence type="ECO:0000313" key="3">
    <source>
        <dbReference type="Proteomes" id="UP000030671"/>
    </source>
</evidence>
<sequence>MRQREAGLDCAVLSTMETHLNETGSSLPDIDTWLKLHCRITTLAPTTHVDCPERLMTLETAMRERGSSARDRIEALKEAERLTSLGFGVSSRLKVLNELVRQCRTIGTEDASQEALPSSRVKNNHTHLTTLMISPTPLVSTPHPSPSMLPPSRCDTPSHSFSG</sequence>
<accession>W4JVV1</accession>
<dbReference type="HOGENOM" id="CLU_106806_0_0_1"/>
<protein>
    <submittedName>
        <fullName evidence="2">Uncharacterized protein</fullName>
    </submittedName>
</protein>
<organism evidence="2 3">
    <name type="scientific">Heterobasidion irregulare (strain TC 32-1)</name>
    <dbReference type="NCBI Taxonomy" id="747525"/>
    <lineage>
        <taxon>Eukaryota</taxon>
        <taxon>Fungi</taxon>
        <taxon>Dikarya</taxon>
        <taxon>Basidiomycota</taxon>
        <taxon>Agaricomycotina</taxon>
        <taxon>Agaricomycetes</taxon>
        <taxon>Russulales</taxon>
        <taxon>Bondarzewiaceae</taxon>
        <taxon>Heterobasidion</taxon>
        <taxon>Heterobasidion annosum species complex</taxon>
    </lineage>
</organism>
<dbReference type="InParanoid" id="W4JVV1"/>
<dbReference type="GeneID" id="20675380"/>
<proteinExistence type="predicted"/>
<dbReference type="EMBL" id="KI925463">
    <property type="protein sequence ID" value="ETW76996.1"/>
    <property type="molecule type" value="Genomic_DNA"/>
</dbReference>
<dbReference type="KEGG" id="hir:HETIRDRAFT_441654"/>
<reference evidence="2 3" key="1">
    <citation type="journal article" date="2012" name="New Phytol.">
        <title>Insight into trade-off between wood decay and parasitism from the genome of a fungal forest pathogen.</title>
        <authorList>
            <person name="Olson A."/>
            <person name="Aerts A."/>
            <person name="Asiegbu F."/>
            <person name="Belbahri L."/>
            <person name="Bouzid O."/>
            <person name="Broberg A."/>
            <person name="Canback B."/>
            <person name="Coutinho P.M."/>
            <person name="Cullen D."/>
            <person name="Dalman K."/>
            <person name="Deflorio G."/>
            <person name="van Diepen L.T."/>
            <person name="Dunand C."/>
            <person name="Duplessis S."/>
            <person name="Durling M."/>
            <person name="Gonthier P."/>
            <person name="Grimwood J."/>
            <person name="Fossdal C.G."/>
            <person name="Hansson D."/>
            <person name="Henrissat B."/>
            <person name="Hietala A."/>
            <person name="Himmelstrand K."/>
            <person name="Hoffmeister D."/>
            <person name="Hogberg N."/>
            <person name="James T.Y."/>
            <person name="Karlsson M."/>
            <person name="Kohler A."/>
            <person name="Kues U."/>
            <person name="Lee Y.H."/>
            <person name="Lin Y.C."/>
            <person name="Lind M."/>
            <person name="Lindquist E."/>
            <person name="Lombard V."/>
            <person name="Lucas S."/>
            <person name="Lunden K."/>
            <person name="Morin E."/>
            <person name="Murat C."/>
            <person name="Park J."/>
            <person name="Raffaello T."/>
            <person name="Rouze P."/>
            <person name="Salamov A."/>
            <person name="Schmutz J."/>
            <person name="Solheim H."/>
            <person name="Stahlberg J."/>
            <person name="Velez H."/>
            <person name="de Vries R.P."/>
            <person name="Wiebenga A."/>
            <person name="Woodward S."/>
            <person name="Yakovlev I."/>
            <person name="Garbelotto M."/>
            <person name="Martin F."/>
            <person name="Grigoriev I.V."/>
            <person name="Stenlid J."/>
        </authorList>
    </citation>
    <scope>NUCLEOTIDE SEQUENCE [LARGE SCALE GENOMIC DNA]</scope>
    <source>
        <strain evidence="2 3">TC 32-1</strain>
    </source>
</reference>
<feature type="region of interest" description="Disordered" evidence="1">
    <location>
        <begin position="135"/>
        <end position="163"/>
    </location>
</feature>
<gene>
    <name evidence="2" type="ORF">HETIRDRAFT_441654</name>
</gene>